<dbReference type="HOGENOM" id="CLU_053381_7_2_1"/>
<dbReference type="CDD" id="cd00920">
    <property type="entry name" value="Cupredoxin"/>
    <property type="match status" value="1"/>
</dbReference>
<proteinExistence type="predicted"/>
<evidence type="ECO:0008006" key="3">
    <source>
        <dbReference type="Google" id="ProtNLM"/>
    </source>
</evidence>
<dbReference type="InParanoid" id="A0A0C3GVN5"/>
<dbReference type="EMBL" id="KN832890">
    <property type="protein sequence ID" value="KIM94391.1"/>
    <property type="molecule type" value="Genomic_DNA"/>
</dbReference>
<dbReference type="SUPFAM" id="SSF49503">
    <property type="entry name" value="Cupredoxins"/>
    <property type="match status" value="1"/>
</dbReference>
<name>A0A0C3GVN5_OIDMZ</name>
<dbReference type="PANTHER" id="PTHR34883:SF15">
    <property type="entry name" value="EXTRACELLULAR SERINE-RICH PROTEIN"/>
    <property type="match status" value="1"/>
</dbReference>
<reference evidence="2" key="2">
    <citation type="submission" date="2015-01" db="EMBL/GenBank/DDBJ databases">
        <title>Evolutionary Origins and Diversification of the Mycorrhizal Mutualists.</title>
        <authorList>
            <consortium name="DOE Joint Genome Institute"/>
            <consortium name="Mycorrhizal Genomics Consortium"/>
            <person name="Kohler A."/>
            <person name="Kuo A."/>
            <person name="Nagy L.G."/>
            <person name="Floudas D."/>
            <person name="Copeland A."/>
            <person name="Barry K.W."/>
            <person name="Cichocki N."/>
            <person name="Veneault-Fourrey C."/>
            <person name="LaButti K."/>
            <person name="Lindquist E.A."/>
            <person name="Lipzen A."/>
            <person name="Lundell T."/>
            <person name="Morin E."/>
            <person name="Murat C."/>
            <person name="Riley R."/>
            <person name="Ohm R."/>
            <person name="Sun H."/>
            <person name="Tunlid A."/>
            <person name="Henrissat B."/>
            <person name="Grigoriev I.V."/>
            <person name="Hibbett D.S."/>
            <person name="Martin F."/>
        </authorList>
    </citation>
    <scope>NUCLEOTIDE SEQUENCE [LARGE SCALE GENOMIC DNA]</scope>
    <source>
        <strain evidence="2">Zn</strain>
    </source>
</reference>
<dbReference type="Gene3D" id="2.60.40.420">
    <property type="entry name" value="Cupredoxins - blue copper proteins"/>
    <property type="match status" value="1"/>
</dbReference>
<organism evidence="1 2">
    <name type="scientific">Oidiodendron maius (strain Zn)</name>
    <dbReference type="NCBI Taxonomy" id="913774"/>
    <lineage>
        <taxon>Eukaryota</taxon>
        <taxon>Fungi</taxon>
        <taxon>Dikarya</taxon>
        <taxon>Ascomycota</taxon>
        <taxon>Pezizomycotina</taxon>
        <taxon>Leotiomycetes</taxon>
        <taxon>Leotiomycetes incertae sedis</taxon>
        <taxon>Myxotrichaceae</taxon>
        <taxon>Oidiodendron</taxon>
    </lineage>
</organism>
<dbReference type="PANTHER" id="PTHR34883">
    <property type="entry name" value="SERINE-RICH PROTEIN, PUTATIVE-RELATED-RELATED"/>
    <property type="match status" value="1"/>
</dbReference>
<dbReference type="InterPro" id="IPR052953">
    <property type="entry name" value="Ser-rich/MCO-related"/>
</dbReference>
<sequence>DINVNVGEGGLYIVHPSFDAAIGDVLVFGFGDGLGGSNYSIVQGTYDKPCFALEGGFFSGFLPVPANEQANFRVTVNTTDPIYYYCGQTGDCQAGMVATVNAPYDAPGSFVDYQSAAK</sequence>
<feature type="non-terminal residue" evidence="1">
    <location>
        <position position="1"/>
    </location>
</feature>
<evidence type="ECO:0000313" key="1">
    <source>
        <dbReference type="EMBL" id="KIM94391.1"/>
    </source>
</evidence>
<reference evidence="1 2" key="1">
    <citation type="submission" date="2014-04" db="EMBL/GenBank/DDBJ databases">
        <authorList>
            <consortium name="DOE Joint Genome Institute"/>
            <person name="Kuo A."/>
            <person name="Martino E."/>
            <person name="Perotto S."/>
            <person name="Kohler A."/>
            <person name="Nagy L.G."/>
            <person name="Floudas D."/>
            <person name="Copeland A."/>
            <person name="Barry K.W."/>
            <person name="Cichocki N."/>
            <person name="Veneault-Fourrey C."/>
            <person name="LaButti K."/>
            <person name="Lindquist E.A."/>
            <person name="Lipzen A."/>
            <person name="Lundell T."/>
            <person name="Morin E."/>
            <person name="Murat C."/>
            <person name="Sun H."/>
            <person name="Tunlid A."/>
            <person name="Henrissat B."/>
            <person name="Grigoriev I.V."/>
            <person name="Hibbett D.S."/>
            <person name="Martin F."/>
            <person name="Nordberg H.P."/>
            <person name="Cantor M.N."/>
            <person name="Hua S.X."/>
        </authorList>
    </citation>
    <scope>NUCLEOTIDE SEQUENCE [LARGE SCALE GENOMIC DNA]</scope>
    <source>
        <strain evidence="1 2">Zn</strain>
    </source>
</reference>
<dbReference type="AlphaFoldDB" id="A0A0C3GVN5"/>
<feature type="non-terminal residue" evidence="1">
    <location>
        <position position="118"/>
    </location>
</feature>
<evidence type="ECO:0000313" key="2">
    <source>
        <dbReference type="Proteomes" id="UP000054321"/>
    </source>
</evidence>
<dbReference type="OrthoDB" id="2331100at2759"/>
<dbReference type="Proteomes" id="UP000054321">
    <property type="component" value="Unassembled WGS sequence"/>
</dbReference>
<dbReference type="InterPro" id="IPR008972">
    <property type="entry name" value="Cupredoxin"/>
</dbReference>
<gene>
    <name evidence="1" type="ORF">OIDMADRAFT_97771</name>
</gene>
<keyword evidence="2" id="KW-1185">Reference proteome</keyword>
<protein>
    <recommendedName>
        <fullName evidence="3">Phytocyanin domain-containing protein</fullName>
    </recommendedName>
</protein>
<accession>A0A0C3GVN5</accession>